<accession>A0A1H9XJU3</accession>
<proteinExistence type="predicted"/>
<gene>
    <name evidence="3" type="ORF">SAMN05216199_3951</name>
</gene>
<dbReference type="STRING" id="587636.SAMN05216199_3951"/>
<name>A0A1H9XJU3_9MICO</name>
<keyword evidence="2" id="KW-0812">Transmembrane</keyword>
<organism evidence="3 4">
    <name type="scientific">Pedococcus cremeus</name>
    <dbReference type="NCBI Taxonomy" id="587636"/>
    <lineage>
        <taxon>Bacteria</taxon>
        <taxon>Bacillati</taxon>
        <taxon>Actinomycetota</taxon>
        <taxon>Actinomycetes</taxon>
        <taxon>Micrococcales</taxon>
        <taxon>Intrasporangiaceae</taxon>
        <taxon>Pedococcus</taxon>
    </lineage>
</organism>
<evidence type="ECO:0000256" key="1">
    <source>
        <dbReference type="SAM" id="MobiDB-lite"/>
    </source>
</evidence>
<reference evidence="4" key="1">
    <citation type="submission" date="2016-10" db="EMBL/GenBank/DDBJ databases">
        <authorList>
            <person name="Varghese N."/>
            <person name="Submissions S."/>
        </authorList>
    </citation>
    <scope>NUCLEOTIDE SEQUENCE [LARGE SCALE GENOMIC DNA]</scope>
    <source>
        <strain evidence="4">CGMCC 1.6963</strain>
    </source>
</reference>
<keyword evidence="4" id="KW-1185">Reference proteome</keyword>
<dbReference type="EMBL" id="FOHB01000008">
    <property type="protein sequence ID" value="SES46384.1"/>
    <property type="molecule type" value="Genomic_DNA"/>
</dbReference>
<keyword evidence="2" id="KW-0472">Membrane</keyword>
<dbReference type="RefSeq" id="WP_091761921.1">
    <property type="nucleotide sequence ID" value="NZ_FOHB01000008.1"/>
</dbReference>
<sequence length="64" mass="6690">MSGYTVMGVLMVAGLLLAIVGSLVGLLVVLLMGRRGRNGNWDAHPPRDHLRLRAGGGLGRGSSH</sequence>
<dbReference type="AlphaFoldDB" id="A0A1H9XJU3"/>
<evidence type="ECO:0000313" key="3">
    <source>
        <dbReference type="EMBL" id="SES46384.1"/>
    </source>
</evidence>
<feature type="compositionally biased region" description="Gly residues" evidence="1">
    <location>
        <begin position="54"/>
        <end position="64"/>
    </location>
</feature>
<feature type="region of interest" description="Disordered" evidence="1">
    <location>
        <begin position="37"/>
        <end position="64"/>
    </location>
</feature>
<keyword evidence="2" id="KW-1133">Transmembrane helix</keyword>
<evidence type="ECO:0000256" key="2">
    <source>
        <dbReference type="SAM" id="Phobius"/>
    </source>
</evidence>
<feature type="transmembrane region" description="Helical" evidence="2">
    <location>
        <begin position="6"/>
        <end position="31"/>
    </location>
</feature>
<protein>
    <submittedName>
        <fullName evidence="3">Uncharacterized protein</fullName>
    </submittedName>
</protein>
<evidence type="ECO:0000313" key="4">
    <source>
        <dbReference type="Proteomes" id="UP000199019"/>
    </source>
</evidence>
<dbReference type="Proteomes" id="UP000199019">
    <property type="component" value="Unassembled WGS sequence"/>
</dbReference>